<comment type="similarity">
    <text evidence="1">Belongs to the short-chain dehydrogenases/reductases (SDR) family.</text>
</comment>
<reference evidence="3" key="1">
    <citation type="submission" date="2019-01" db="EMBL/GenBank/DDBJ databases">
        <title>Gri0909 isolated from a small marine red alga.</title>
        <authorList>
            <person name="Kim J."/>
            <person name="Jeong S.E."/>
            <person name="Jeon C.O."/>
        </authorList>
    </citation>
    <scope>NUCLEOTIDE SEQUENCE [LARGE SCALE GENOMIC DNA]</scope>
    <source>
        <strain evidence="3">Gri0909</strain>
    </source>
</reference>
<name>A0A3S2Y037_9PROT</name>
<dbReference type="RefSeq" id="WP_127767869.1">
    <property type="nucleotide sequence ID" value="NZ_SADE01000004.1"/>
</dbReference>
<dbReference type="AlphaFoldDB" id="A0A3S2Y037"/>
<keyword evidence="3" id="KW-1185">Reference proteome</keyword>
<comment type="caution">
    <text evidence="2">The sequence shown here is derived from an EMBL/GenBank/DDBJ whole genome shotgun (WGS) entry which is preliminary data.</text>
</comment>
<dbReference type="PANTHER" id="PTHR42760">
    <property type="entry name" value="SHORT-CHAIN DEHYDROGENASES/REDUCTASES FAMILY MEMBER"/>
    <property type="match status" value="1"/>
</dbReference>
<dbReference type="Pfam" id="PF13561">
    <property type="entry name" value="adh_short_C2"/>
    <property type="match status" value="1"/>
</dbReference>
<dbReference type="SUPFAM" id="SSF51735">
    <property type="entry name" value="NAD(P)-binding Rossmann-fold domains"/>
    <property type="match status" value="1"/>
</dbReference>
<dbReference type="Gene3D" id="3.40.50.720">
    <property type="entry name" value="NAD(P)-binding Rossmann-like Domain"/>
    <property type="match status" value="1"/>
</dbReference>
<dbReference type="PANTHER" id="PTHR42760:SF106">
    <property type="entry name" value="PROTEIN FIXR"/>
    <property type="match status" value="1"/>
</dbReference>
<dbReference type="EMBL" id="SADE01000004">
    <property type="protein sequence ID" value="RVU33839.1"/>
    <property type="molecule type" value="Genomic_DNA"/>
</dbReference>
<dbReference type="GO" id="GO:0016616">
    <property type="term" value="F:oxidoreductase activity, acting on the CH-OH group of donors, NAD or NADP as acceptor"/>
    <property type="evidence" value="ECO:0007669"/>
    <property type="project" value="TreeGrafter"/>
</dbReference>
<dbReference type="InterPro" id="IPR036291">
    <property type="entry name" value="NAD(P)-bd_dom_sf"/>
</dbReference>
<dbReference type="InterPro" id="IPR020904">
    <property type="entry name" value="Sc_DH/Rdtase_CS"/>
</dbReference>
<sequence length="254" mass="27124">MTDGTASPPRTVILTGASRGIGHATVRRFSSEGWRIITCSRDAIPDACKADPNWTHHIPTDLTDKDSVAAFIEEANAALGKNPLNALVNNAAVSPKTSFKERLGVLNGDIDSWRQVFELNFFTPLSLSRGFAQALGRGAKETSGAIVNITSIAGHAIHPFAGSAYSTSKAALSALTREMAVEFAQLGVRVNAVAPGEIETEMIGPEYEPLITRIPMQRMGTPAEVAGAVYQLCNPDFSYVTGTEIFVTGGQHMY</sequence>
<evidence type="ECO:0000256" key="1">
    <source>
        <dbReference type="ARBA" id="ARBA00006484"/>
    </source>
</evidence>
<dbReference type="CDD" id="cd05233">
    <property type="entry name" value="SDR_c"/>
    <property type="match status" value="1"/>
</dbReference>
<organism evidence="2 3">
    <name type="scientific">Hwanghaeella grinnelliae</name>
    <dbReference type="NCBI Taxonomy" id="2500179"/>
    <lineage>
        <taxon>Bacteria</taxon>
        <taxon>Pseudomonadati</taxon>
        <taxon>Pseudomonadota</taxon>
        <taxon>Alphaproteobacteria</taxon>
        <taxon>Rhodospirillales</taxon>
        <taxon>Rhodospirillaceae</taxon>
        <taxon>Hwanghaeella</taxon>
    </lineage>
</organism>
<dbReference type="PROSITE" id="PS00061">
    <property type="entry name" value="ADH_SHORT"/>
    <property type="match status" value="1"/>
</dbReference>
<proteinExistence type="inferred from homology"/>
<evidence type="ECO:0000313" key="3">
    <source>
        <dbReference type="Proteomes" id="UP000287447"/>
    </source>
</evidence>
<gene>
    <name evidence="2" type="ORF">EOI86_22150</name>
</gene>
<dbReference type="Proteomes" id="UP000287447">
    <property type="component" value="Unassembled WGS sequence"/>
</dbReference>
<dbReference type="PRINTS" id="PR00080">
    <property type="entry name" value="SDRFAMILY"/>
</dbReference>
<dbReference type="PRINTS" id="PR00081">
    <property type="entry name" value="GDHRDH"/>
</dbReference>
<dbReference type="InterPro" id="IPR002347">
    <property type="entry name" value="SDR_fam"/>
</dbReference>
<protein>
    <submittedName>
        <fullName evidence="2">SDR family oxidoreductase</fullName>
    </submittedName>
</protein>
<accession>A0A3S2Y037</accession>
<dbReference type="FunFam" id="3.40.50.720:FF:000084">
    <property type="entry name" value="Short-chain dehydrogenase reductase"/>
    <property type="match status" value="1"/>
</dbReference>
<evidence type="ECO:0000313" key="2">
    <source>
        <dbReference type="EMBL" id="RVU33839.1"/>
    </source>
</evidence>
<dbReference type="OrthoDB" id="9804774at2"/>